<evidence type="ECO:0000313" key="3">
    <source>
        <dbReference type="Proteomes" id="UP000433050"/>
    </source>
</evidence>
<sequence length="49" mass="5496">MSSNENDLSSRIALLEDEKNQGQSFDMLTWMQVIAACLVIPAIILGWGW</sequence>
<evidence type="ECO:0000313" key="2">
    <source>
        <dbReference type="EMBL" id="CAA0092789.1"/>
    </source>
</evidence>
<evidence type="ECO:0000256" key="1">
    <source>
        <dbReference type="SAM" id="Phobius"/>
    </source>
</evidence>
<keyword evidence="1" id="KW-0472">Membrane</keyword>
<dbReference type="Proteomes" id="UP000433050">
    <property type="component" value="Unassembled WGS sequence"/>
</dbReference>
<reference evidence="2 3" key="1">
    <citation type="submission" date="2019-12" db="EMBL/GenBank/DDBJ databases">
        <authorList>
            <person name="Reyes-Prieto M."/>
        </authorList>
    </citation>
    <scope>NUCLEOTIDE SEQUENCE [LARGE SCALE GENOMIC DNA]</scope>
    <source>
        <strain evidence="2">HF14-78462</strain>
    </source>
</reference>
<dbReference type="RefSeq" id="WP_159598421.1">
    <property type="nucleotide sequence ID" value="NZ_CACSAS010000001.1"/>
</dbReference>
<keyword evidence="1" id="KW-1133">Transmembrane helix</keyword>
<organism evidence="2 3">
    <name type="scientific">Starkeya nomas</name>
    <dbReference type="NCBI Taxonomy" id="2666134"/>
    <lineage>
        <taxon>Bacteria</taxon>
        <taxon>Pseudomonadati</taxon>
        <taxon>Pseudomonadota</taxon>
        <taxon>Alphaproteobacteria</taxon>
        <taxon>Hyphomicrobiales</taxon>
        <taxon>Xanthobacteraceae</taxon>
        <taxon>Starkeya</taxon>
    </lineage>
</organism>
<keyword evidence="3" id="KW-1185">Reference proteome</keyword>
<feature type="transmembrane region" description="Helical" evidence="1">
    <location>
        <begin position="27"/>
        <end position="47"/>
    </location>
</feature>
<proteinExistence type="predicted"/>
<name>A0A5S9NQN7_9HYPH</name>
<dbReference type="AlphaFoldDB" id="A0A5S9NQN7"/>
<protein>
    <submittedName>
        <fullName evidence="2">Uncharacterized protein</fullName>
    </submittedName>
</protein>
<accession>A0A5S9NQN7</accession>
<keyword evidence="1" id="KW-0812">Transmembrane</keyword>
<gene>
    <name evidence="2" type="ORF">STARVERO_01516</name>
</gene>
<dbReference type="EMBL" id="CACSAS010000001">
    <property type="protein sequence ID" value="CAA0092789.1"/>
    <property type="molecule type" value="Genomic_DNA"/>
</dbReference>